<dbReference type="InterPro" id="IPR003599">
    <property type="entry name" value="Ig_sub"/>
</dbReference>
<evidence type="ECO:0000256" key="3">
    <source>
        <dbReference type="ARBA" id="ARBA00022692"/>
    </source>
</evidence>
<feature type="compositionally biased region" description="Polar residues" evidence="7">
    <location>
        <begin position="767"/>
        <end position="776"/>
    </location>
</feature>
<accession>A0ABM3CJU5</accession>
<feature type="transmembrane region" description="Helical" evidence="6">
    <location>
        <begin position="665"/>
        <end position="686"/>
    </location>
</feature>
<proteinExistence type="inferred from homology"/>
<feature type="transmembrane region" description="Helical" evidence="6">
    <location>
        <begin position="502"/>
        <end position="519"/>
    </location>
</feature>
<dbReference type="InterPro" id="IPR036179">
    <property type="entry name" value="Ig-like_dom_sf"/>
</dbReference>
<keyword evidence="3 6" id="KW-0812">Transmembrane</keyword>
<feature type="transmembrane region" description="Helical" evidence="6">
    <location>
        <begin position="461"/>
        <end position="481"/>
    </location>
</feature>
<feature type="transmembrane region" description="Helical" evidence="6">
    <location>
        <begin position="603"/>
        <end position="623"/>
    </location>
</feature>
<dbReference type="Pfam" id="PF13927">
    <property type="entry name" value="Ig_3"/>
    <property type="match status" value="1"/>
</dbReference>
<keyword evidence="5 6" id="KW-0472">Membrane</keyword>
<comment type="similarity">
    <text evidence="2 6">Belongs to the TMC family.</text>
</comment>
<dbReference type="RefSeq" id="XP_045546846.1">
    <property type="nucleotide sequence ID" value="XM_045690890.1"/>
</dbReference>
<feature type="transmembrane region" description="Helical" evidence="6">
    <location>
        <begin position="559"/>
        <end position="582"/>
    </location>
</feature>
<reference evidence="11" key="1">
    <citation type="submission" date="2025-08" db="UniProtKB">
        <authorList>
            <consortium name="RefSeq"/>
        </authorList>
    </citation>
    <scope>IDENTIFICATION</scope>
</reference>
<dbReference type="InterPro" id="IPR012496">
    <property type="entry name" value="TMC_dom"/>
</dbReference>
<dbReference type="PANTHER" id="PTHR23302">
    <property type="entry name" value="TRANSMEMBRANE CHANNEL-RELATED"/>
    <property type="match status" value="1"/>
</dbReference>
<dbReference type="InterPro" id="IPR038900">
    <property type="entry name" value="TMC"/>
</dbReference>
<feature type="domain" description="Ig-like" evidence="9">
    <location>
        <begin position="118"/>
        <end position="216"/>
    </location>
</feature>
<feature type="transmembrane region" description="Helical" evidence="6">
    <location>
        <begin position="383"/>
        <end position="408"/>
    </location>
</feature>
<dbReference type="InterPro" id="IPR013783">
    <property type="entry name" value="Ig-like_fold"/>
</dbReference>
<keyword evidence="10" id="KW-1185">Reference proteome</keyword>
<feature type="transmembrane region" description="Helical" evidence="6">
    <location>
        <begin position="420"/>
        <end position="441"/>
    </location>
</feature>
<evidence type="ECO:0000313" key="10">
    <source>
        <dbReference type="Proteomes" id="UP001652741"/>
    </source>
</evidence>
<dbReference type="Pfam" id="PF07810">
    <property type="entry name" value="TMC"/>
    <property type="match status" value="1"/>
</dbReference>
<name>A0ABM3CJU5_SALSA</name>
<organism evidence="10 11">
    <name type="scientific">Salmo salar</name>
    <name type="common">Atlantic salmon</name>
    <dbReference type="NCBI Taxonomy" id="8030"/>
    <lineage>
        <taxon>Eukaryota</taxon>
        <taxon>Metazoa</taxon>
        <taxon>Chordata</taxon>
        <taxon>Craniata</taxon>
        <taxon>Vertebrata</taxon>
        <taxon>Euteleostomi</taxon>
        <taxon>Actinopterygii</taxon>
        <taxon>Neopterygii</taxon>
        <taxon>Teleostei</taxon>
        <taxon>Protacanthopterygii</taxon>
        <taxon>Salmoniformes</taxon>
        <taxon>Salmonidae</taxon>
        <taxon>Salmoninae</taxon>
        <taxon>Salmo</taxon>
    </lineage>
</organism>
<sequence>MKKKQELCLLPVLVVDCLVSIMGGSPLPSPILIGPDKAYLNSKVVFQCRSPGSPPPNTYELLKDGNHLVATSNGLQDDQSATFFLKISVTSEGSYHCRVTAGGNMGLSGTVRLQVVIPVSGTMVTSDPDPPILYEGLRLTLTCDVTKGSHLSYTWFYNRQEVPSSPTSPLTPLLLWPVGNTLVVERVTTKHAGNYSCIAGTRMQTNSRFSSSREVTVRVKAYLSVPQISFTISKEGSSYHGNVTCRSSRGTPPVTFYLFLDDKEVGSDVATESLVAWFPIAMVPGRDMGAVRCTVESDAQRLTSRPLTLVDGCRLQAHVVARQPLQHPHELQGVLWVGLLYPRPRGRRPQTQLHRNELKLYLEEERFQQREARRTLGQWARLYFLRGLLHFLVLVLLGGAFCLIYYATKASQAERSGNDLILTVLLQYLPPIVITLVNFFLPHVFRHISSFEDYSITTQVNATLVRSIFLKLASLGMYLFFLFQNSQQECWENQFGKEMYKLAVFDFLACFCNTFFIAYPRKWLVDRYPSSWLARLSGKQHFLIPFNVLDLVYSQTVTWVGLFYCPMLPFIETVKLMAIFYIKKLTVLQCCVPARRMFRASSSSVLFHFMLLLGLIMAVITLGSNLHKFKPSSSCGPFVGSATVFNVTAVCVDSLPGPAKSTLRYLSSEAFVLPVILAQIVVLTSFESRRRANGKAIERLKDMLVMSTSDKHFLLKQHTLSLRRQKKTFKASTTVSGTREGSPPTMKGPSAGIGEDSHIAQLKDPSAQPTGDDSPS</sequence>
<feature type="domain" description="Ig-like" evidence="9">
    <location>
        <begin position="28"/>
        <end position="114"/>
    </location>
</feature>
<dbReference type="SUPFAM" id="SSF48726">
    <property type="entry name" value="Immunoglobulin"/>
    <property type="match status" value="2"/>
</dbReference>
<feature type="compositionally biased region" description="Polar residues" evidence="7">
    <location>
        <begin position="730"/>
        <end position="739"/>
    </location>
</feature>
<evidence type="ECO:0000256" key="4">
    <source>
        <dbReference type="ARBA" id="ARBA00022989"/>
    </source>
</evidence>
<feature type="chain" id="PRO_5046885815" description="Transmembrane channel-like protein" evidence="8">
    <location>
        <begin position="25"/>
        <end position="776"/>
    </location>
</feature>
<evidence type="ECO:0000256" key="8">
    <source>
        <dbReference type="SAM" id="SignalP"/>
    </source>
</evidence>
<dbReference type="Pfam" id="PF13895">
    <property type="entry name" value="Ig_2"/>
    <property type="match status" value="1"/>
</dbReference>
<dbReference type="GeneID" id="106564314"/>
<evidence type="ECO:0000313" key="11">
    <source>
        <dbReference type="RefSeq" id="XP_045546846.1"/>
    </source>
</evidence>
<dbReference type="SMART" id="SM00409">
    <property type="entry name" value="IG"/>
    <property type="match status" value="2"/>
</dbReference>
<evidence type="ECO:0000259" key="9">
    <source>
        <dbReference type="PROSITE" id="PS50835"/>
    </source>
</evidence>
<feature type="domain" description="Ig-like" evidence="9">
    <location>
        <begin position="226"/>
        <end position="303"/>
    </location>
</feature>
<evidence type="ECO:0000256" key="1">
    <source>
        <dbReference type="ARBA" id="ARBA00004141"/>
    </source>
</evidence>
<evidence type="ECO:0000256" key="2">
    <source>
        <dbReference type="ARBA" id="ARBA00006510"/>
    </source>
</evidence>
<dbReference type="PANTHER" id="PTHR23302:SF66">
    <property type="entry name" value="TRANSMEMBRANE CHANNEL-LIKE PROTEIN"/>
    <property type="match status" value="1"/>
</dbReference>
<gene>
    <name evidence="11" type="primary">LOC106564314</name>
</gene>
<keyword evidence="4 6" id="KW-1133">Transmembrane helix</keyword>
<dbReference type="InterPro" id="IPR007110">
    <property type="entry name" value="Ig-like_dom"/>
</dbReference>
<keyword evidence="8" id="KW-0732">Signal</keyword>
<dbReference type="Proteomes" id="UP001652741">
    <property type="component" value="Chromosome ssa12"/>
</dbReference>
<dbReference type="CDD" id="cd00096">
    <property type="entry name" value="Ig"/>
    <property type="match status" value="1"/>
</dbReference>
<evidence type="ECO:0000256" key="7">
    <source>
        <dbReference type="SAM" id="MobiDB-lite"/>
    </source>
</evidence>
<evidence type="ECO:0000256" key="5">
    <source>
        <dbReference type="ARBA" id="ARBA00023136"/>
    </source>
</evidence>
<protein>
    <recommendedName>
        <fullName evidence="6">Transmembrane channel-like protein</fullName>
    </recommendedName>
</protein>
<comment type="subcellular location">
    <subcellularLocation>
        <location evidence="1 6">Membrane</location>
        <topology evidence="1 6">Multi-pass membrane protein</topology>
    </subcellularLocation>
</comment>
<feature type="signal peptide" evidence="8">
    <location>
        <begin position="1"/>
        <end position="24"/>
    </location>
</feature>
<feature type="region of interest" description="Disordered" evidence="7">
    <location>
        <begin position="726"/>
        <end position="776"/>
    </location>
</feature>
<dbReference type="Gene3D" id="2.60.40.10">
    <property type="entry name" value="Immunoglobulins"/>
    <property type="match status" value="2"/>
</dbReference>
<dbReference type="PROSITE" id="PS50835">
    <property type="entry name" value="IG_LIKE"/>
    <property type="match status" value="3"/>
</dbReference>
<evidence type="ECO:0000256" key="6">
    <source>
        <dbReference type="RuleBase" id="RU310713"/>
    </source>
</evidence>